<dbReference type="AlphaFoldDB" id="A0A2J6PY38"/>
<evidence type="ECO:0000256" key="3">
    <source>
        <dbReference type="ARBA" id="ARBA00022692"/>
    </source>
</evidence>
<evidence type="ECO:0000313" key="6">
    <source>
        <dbReference type="EMBL" id="PMD18950.1"/>
    </source>
</evidence>
<dbReference type="GO" id="GO:0022857">
    <property type="term" value="F:transmembrane transporter activity"/>
    <property type="evidence" value="ECO:0007669"/>
    <property type="project" value="TreeGrafter"/>
</dbReference>
<dbReference type="EMBL" id="KZ613491">
    <property type="protein sequence ID" value="PMD18950.1"/>
    <property type="molecule type" value="Genomic_DNA"/>
</dbReference>
<evidence type="ECO:0000256" key="4">
    <source>
        <dbReference type="ARBA" id="ARBA00022989"/>
    </source>
</evidence>
<keyword evidence="5" id="KW-0472">Membrane</keyword>
<dbReference type="PANTHER" id="PTHR43791">
    <property type="entry name" value="PERMEASE-RELATED"/>
    <property type="match status" value="1"/>
</dbReference>
<dbReference type="OrthoDB" id="2962993at2759"/>
<dbReference type="Proteomes" id="UP000235672">
    <property type="component" value="Unassembled WGS sequence"/>
</dbReference>
<keyword evidence="7" id="KW-1185">Reference proteome</keyword>
<dbReference type="GO" id="GO:0016020">
    <property type="term" value="C:membrane"/>
    <property type="evidence" value="ECO:0007669"/>
    <property type="project" value="UniProtKB-SubCell"/>
</dbReference>
<gene>
    <name evidence="6" type="ORF">NA56DRAFT_211266</name>
</gene>
<evidence type="ECO:0000256" key="1">
    <source>
        <dbReference type="ARBA" id="ARBA00004141"/>
    </source>
</evidence>
<proteinExistence type="predicted"/>
<reference evidence="6 7" key="1">
    <citation type="submission" date="2016-05" db="EMBL/GenBank/DDBJ databases">
        <title>A degradative enzymes factory behind the ericoid mycorrhizal symbiosis.</title>
        <authorList>
            <consortium name="DOE Joint Genome Institute"/>
            <person name="Martino E."/>
            <person name="Morin E."/>
            <person name="Grelet G."/>
            <person name="Kuo A."/>
            <person name="Kohler A."/>
            <person name="Daghino S."/>
            <person name="Barry K."/>
            <person name="Choi C."/>
            <person name="Cichocki N."/>
            <person name="Clum A."/>
            <person name="Copeland A."/>
            <person name="Hainaut M."/>
            <person name="Haridas S."/>
            <person name="Labutti K."/>
            <person name="Lindquist E."/>
            <person name="Lipzen A."/>
            <person name="Khouja H.-R."/>
            <person name="Murat C."/>
            <person name="Ohm R."/>
            <person name="Olson A."/>
            <person name="Spatafora J."/>
            <person name="Veneault-Fourrey C."/>
            <person name="Henrissat B."/>
            <person name="Grigoriev I."/>
            <person name="Martin F."/>
            <person name="Perotto S."/>
        </authorList>
    </citation>
    <scope>NUCLEOTIDE SEQUENCE [LARGE SCALE GENOMIC DNA]</scope>
    <source>
        <strain evidence="6 7">UAMH 7357</strain>
    </source>
</reference>
<accession>A0A2J6PY38</accession>
<evidence type="ECO:0000256" key="2">
    <source>
        <dbReference type="ARBA" id="ARBA00022448"/>
    </source>
</evidence>
<keyword evidence="3" id="KW-0812">Transmembrane</keyword>
<name>A0A2J6PY38_9HELO</name>
<keyword evidence="4" id="KW-1133">Transmembrane helix</keyword>
<dbReference type="PANTHER" id="PTHR43791:SF47">
    <property type="entry name" value="MAJOR FACILITATOR SUPERFAMILY (MFS) PROFILE DOMAIN-CONTAINING PROTEIN-RELATED"/>
    <property type="match status" value="1"/>
</dbReference>
<evidence type="ECO:0000256" key="5">
    <source>
        <dbReference type="ARBA" id="ARBA00023136"/>
    </source>
</evidence>
<sequence length="131" mass="14386">MASAFASILPYGLMQLNGHAGLTGRRWIFIIEGTLTCVLGNLDSMAVVDSPELSPKSWHFLDHLVSAFVVARIEHNRANIKAEPFVLGAYLRIVSNSKLWAFAALYMFPTTDSNAAYLLPINLRVGMGFSV</sequence>
<organism evidence="6 7">
    <name type="scientific">Hyaloscypha hepaticicola</name>
    <dbReference type="NCBI Taxonomy" id="2082293"/>
    <lineage>
        <taxon>Eukaryota</taxon>
        <taxon>Fungi</taxon>
        <taxon>Dikarya</taxon>
        <taxon>Ascomycota</taxon>
        <taxon>Pezizomycotina</taxon>
        <taxon>Leotiomycetes</taxon>
        <taxon>Helotiales</taxon>
        <taxon>Hyaloscyphaceae</taxon>
        <taxon>Hyaloscypha</taxon>
    </lineage>
</organism>
<comment type="subcellular location">
    <subcellularLocation>
        <location evidence="1">Membrane</location>
        <topology evidence="1">Multi-pass membrane protein</topology>
    </subcellularLocation>
</comment>
<evidence type="ECO:0000313" key="7">
    <source>
        <dbReference type="Proteomes" id="UP000235672"/>
    </source>
</evidence>
<keyword evidence="2" id="KW-0813">Transport</keyword>
<protein>
    <submittedName>
        <fullName evidence="6">Uncharacterized protein</fullName>
    </submittedName>
</protein>